<keyword evidence="4" id="KW-1185">Reference proteome</keyword>
<dbReference type="PROSITE" id="PS51898">
    <property type="entry name" value="TYR_RECOMBINASE"/>
    <property type="match status" value="1"/>
</dbReference>
<evidence type="ECO:0000313" key="4">
    <source>
        <dbReference type="Proteomes" id="UP000185744"/>
    </source>
</evidence>
<dbReference type="InterPro" id="IPR013762">
    <property type="entry name" value="Integrase-like_cat_sf"/>
</dbReference>
<dbReference type="InterPro" id="IPR002104">
    <property type="entry name" value="Integrase_catalytic"/>
</dbReference>
<evidence type="ECO:0000259" key="2">
    <source>
        <dbReference type="PROSITE" id="PS51898"/>
    </source>
</evidence>
<dbReference type="EMBL" id="MSDW01000001">
    <property type="protein sequence ID" value="OKY78501.1"/>
    <property type="molecule type" value="Genomic_DNA"/>
</dbReference>
<dbReference type="Gene3D" id="1.10.443.10">
    <property type="entry name" value="Intergrase catalytic core"/>
    <property type="match status" value="1"/>
</dbReference>
<dbReference type="GO" id="GO:0003677">
    <property type="term" value="F:DNA binding"/>
    <property type="evidence" value="ECO:0007669"/>
    <property type="project" value="InterPro"/>
</dbReference>
<evidence type="ECO:0000256" key="1">
    <source>
        <dbReference type="ARBA" id="ARBA00023172"/>
    </source>
</evidence>
<organism evidence="3 4">
    <name type="scientific">Methanohalarchaeum thermophilum</name>
    <dbReference type="NCBI Taxonomy" id="1903181"/>
    <lineage>
        <taxon>Archaea</taxon>
        <taxon>Methanobacteriati</taxon>
        <taxon>Methanobacteriota</taxon>
        <taxon>Methanonatronarchaeia</taxon>
        <taxon>Methanonatronarchaeales</taxon>
        <taxon>Methanonatronarchaeaceae</taxon>
        <taxon>Candidatus Methanohalarchaeum</taxon>
    </lineage>
</organism>
<protein>
    <submittedName>
        <fullName evidence="3">XerD/XerC family integrase</fullName>
    </submittedName>
</protein>
<dbReference type="STRING" id="1903181.BTN85_0992"/>
<evidence type="ECO:0000313" key="3">
    <source>
        <dbReference type="EMBL" id="OKY78501.1"/>
    </source>
</evidence>
<dbReference type="InterPro" id="IPR011010">
    <property type="entry name" value="DNA_brk_join_enz"/>
</dbReference>
<proteinExistence type="predicted"/>
<sequence length="78" mass="8999">MVQGKGYKDVIVVFSEECKEAIKKYLKIRSETDSEALFLSKRNKRTTRSGLLQFVKRTAERAGIERDKCSHVPPLLRD</sequence>
<dbReference type="SUPFAM" id="SSF56349">
    <property type="entry name" value="DNA breaking-rejoining enzymes"/>
    <property type="match status" value="1"/>
</dbReference>
<gene>
    <name evidence="3" type="ORF">BTN85_0992</name>
</gene>
<dbReference type="Proteomes" id="UP000185744">
    <property type="component" value="Unassembled WGS sequence"/>
</dbReference>
<dbReference type="Pfam" id="PF00589">
    <property type="entry name" value="Phage_integrase"/>
    <property type="match status" value="1"/>
</dbReference>
<keyword evidence="1" id="KW-0233">DNA recombination</keyword>
<dbReference type="GO" id="GO:0006310">
    <property type="term" value="P:DNA recombination"/>
    <property type="evidence" value="ECO:0007669"/>
    <property type="project" value="UniProtKB-KW"/>
</dbReference>
<feature type="domain" description="Tyr recombinase" evidence="2">
    <location>
        <begin position="1"/>
        <end position="78"/>
    </location>
</feature>
<comment type="caution">
    <text evidence="3">The sequence shown here is derived from an EMBL/GenBank/DDBJ whole genome shotgun (WGS) entry which is preliminary data.</text>
</comment>
<dbReference type="GO" id="GO:0015074">
    <property type="term" value="P:DNA integration"/>
    <property type="evidence" value="ECO:0007669"/>
    <property type="project" value="InterPro"/>
</dbReference>
<dbReference type="InParanoid" id="A0A1Q6DVV6"/>
<reference evidence="3" key="1">
    <citation type="submission" date="2016-12" db="EMBL/GenBank/DDBJ databases">
        <title>Discovery of methanogenic haloarchaea.</title>
        <authorList>
            <person name="Sorokin D.Y."/>
            <person name="Makarova K.S."/>
            <person name="Abbas B."/>
            <person name="Ferrer M."/>
            <person name="Golyshin P.N."/>
        </authorList>
    </citation>
    <scope>NUCLEOTIDE SEQUENCE [LARGE SCALE GENOMIC DNA]</scope>
    <source>
        <strain evidence="3">HMET1</strain>
    </source>
</reference>
<accession>A0A1Q6DVV6</accession>
<dbReference type="AlphaFoldDB" id="A0A1Q6DVV6"/>
<name>A0A1Q6DVV6_METT1</name>